<dbReference type="Proteomes" id="UP000321574">
    <property type="component" value="Unassembled WGS sequence"/>
</dbReference>
<reference evidence="3 4" key="1">
    <citation type="submission" date="2019-06" db="EMBL/GenBank/DDBJ databases">
        <title>Cerasibacillus sp. nov., isolated from maize field.</title>
        <authorList>
            <person name="Lin S.-Y."/>
            <person name="Tsai C.-F."/>
            <person name="Young C.-C."/>
        </authorList>
    </citation>
    <scope>NUCLEOTIDE SEQUENCE [LARGE SCALE GENOMIC DNA]</scope>
    <source>
        <strain evidence="3 4">CC-CFT480</strain>
    </source>
</reference>
<dbReference type="InterPro" id="IPR008599">
    <property type="entry name" value="Diacid_rec"/>
</dbReference>
<dbReference type="Pfam" id="PF05651">
    <property type="entry name" value="Diacid_rec"/>
    <property type="match status" value="1"/>
</dbReference>
<comment type="caution">
    <text evidence="3">The sequence shown here is derived from an EMBL/GenBank/DDBJ whole genome shotgun (WGS) entry which is preliminary data.</text>
</comment>
<dbReference type="PANTHER" id="PTHR33744">
    <property type="entry name" value="CARBOHYDRATE DIACID REGULATOR"/>
    <property type="match status" value="1"/>
</dbReference>
<evidence type="ECO:0000259" key="1">
    <source>
        <dbReference type="Pfam" id="PF05651"/>
    </source>
</evidence>
<feature type="domain" description="Putative sugar diacid recognition" evidence="1">
    <location>
        <begin position="6"/>
        <end position="134"/>
    </location>
</feature>
<dbReference type="InterPro" id="IPR025736">
    <property type="entry name" value="PucR_C-HTH_dom"/>
</dbReference>
<evidence type="ECO:0000313" key="4">
    <source>
        <dbReference type="Proteomes" id="UP000321574"/>
    </source>
</evidence>
<dbReference type="Pfam" id="PF13556">
    <property type="entry name" value="HTH_30"/>
    <property type="match status" value="1"/>
</dbReference>
<evidence type="ECO:0000259" key="2">
    <source>
        <dbReference type="Pfam" id="PF13556"/>
    </source>
</evidence>
<protein>
    <recommendedName>
        <fullName evidence="5">Transcriptional regulator</fullName>
    </recommendedName>
</protein>
<dbReference type="InterPro" id="IPR042070">
    <property type="entry name" value="PucR_C-HTH_sf"/>
</dbReference>
<name>A0A5C8NS44_9BACI</name>
<gene>
    <name evidence="3" type="ORF">FHP05_09375</name>
</gene>
<dbReference type="InterPro" id="IPR051448">
    <property type="entry name" value="CdaR-like_regulators"/>
</dbReference>
<dbReference type="SUPFAM" id="SSF46689">
    <property type="entry name" value="Homeodomain-like"/>
    <property type="match status" value="1"/>
</dbReference>
<organism evidence="3 4">
    <name type="scientific">Cerasibacillus terrae</name>
    <dbReference type="NCBI Taxonomy" id="2498845"/>
    <lineage>
        <taxon>Bacteria</taxon>
        <taxon>Bacillati</taxon>
        <taxon>Bacillota</taxon>
        <taxon>Bacilli</taxon>
        <taxon>Bacillales</taxon>
        <taxon>Bacillaceae</taxon>
        <taxon>Cerasibacillus</taxon>
    </lineage>
</organism>
<dbReference type="AlphaFoldDB" id="A0A5C8NS44"/>
<evidence type="ECO:0000313" key="3">
    <source>
        <dbReference type="EMBL" id="TXL64516.1"/>
    </source>
</evidence>
<sequence length="393" mass="46557">MEAFVQYAQKVMKAVTRILPFPISLTDVNGVILADSQYNRVGKIHLPSKEVIEKNDYILYEEQEVAQFDDVFPGVAVPLFFNQQVVGVLGIIGPPSQVMPHAQLIKKYVELMWQEVFYKQLEELEEKTLDTFVQYVLLNEEVDQNRIKQYCDLLKIDMHSHYFCILIDIGDTLMHDLKTNHETHTFSILKKSLLTCTRKIFMTNRNDICTYFNTEKIIVMKSISSKQEYFQKMKRFKERAEELQKLFMIYHVKDVLIVAGSLSKSLKEINYSYHEGERLLAFAKRGKMKSHIYSYYDWDVLLKQLPDYISPTLTEHLRFRMTPLIEDESFMELKRDFMMYCDKNMNLSKAAKALYIHRNTLIYRMKKLETITSLDTRNFHHCMILYVLLEKFT</sequence>
<accession>A0A5C8NS44</accession>
<dbReference type="RefSeq" id="WP_147667381.1">
    <property type="nucleotide sequence ID" value="NZ_VDUW01000005.1"/>
</dbReference>
<dbReference type="PANTHER" id="PTHR33744:SF15">
    <property type="entry name" value="CARBOHYDRATE DIACID REGULATOR"/>
    <property type="match status" value="1"/>
</dbReference>
<proteinExistence type="predicted"/>
<feature type="domain" description="PucR C-terminal helix-turn-helix" evidence="2">
    <location>
        <begin position="339"/>
        <end position="389"/>
    </location>
</feature>
<dbReference type="EMBL" id="VDUW01000005">
    <property type="protein sequence ID" value="TXL64516.1"/>
    <property type="molecule type" value="Genomic_DNA"/>
</dbReference>
<dbReference type="Gene3D" id="1.10.10.2840">
    <property type="entry name" value="PucR C-terminal helix-turn-helix domain"/>
    <property type="match status" value="1"/>
</dbReference>
<dbReference type="OrthoDB" id="9792148at2"/>
<keyword evidence="4" id="KW-1185">Reference proteome</keyword>
<evidence type="ECO:0008006" key="5">
    <source>
        <dbReference type="Google" id="ProtNLM"/>
    </source>
</evidence>
<dbReference type="InterPro" id="IPR009057">
    <property type="entry name" value="Homeodomain-like_sf"/>
</dbReference>